<feature type="non-terminal residue" evidence="1">
    <location>
        <position position="63"/>
    </location>
</feature>
<sequence length="63" mass="7407">DLQVSRIQNTEKITKVGRHRRLNPGSSEYESKRQANFLATEYLGRKMQMTERTKPKKCCPRDP</sequence>
<dbReference type="AlphaFoldDB" id="A0AAD8AJW9"/>
<accession>A0AAD8AJW9</accession>
<keyword evidence="2" id="KW-1185">Reference proteome</keyword>
<dbReference type="Proteomes" id="UP001233999">
    <property type="component" value="Unassembled WGS sequence"/>
</dbReference>
<reference evidence="1" key="1">
    <citation type="journal article" date="2023" name="IScience">
        <title>Live-bearing cockroach genome reveals convergent evolutionary mechanisms linked to viviparity in insects and beyond.</title>
        <authorList>
            <person name="Fouks B."/>
            <person name="Harrison M.C."/>
            <person name="Mikhailova A.A."/>
            <person name="Marchal E."/>
            <person name="English S."/>
            <person name="Carruthers M."/>
            <person name="Jennings E.C."/>
            <person name="Chiamaka E.L."/>
            <person name="Frigard R.A."/>
            <person name="Pippel M."/>
            <person name="Attardo G.M."/>
            <person name="Benoit J.B."/>
            <person name="Bornberg-Bauer E."/>
            <person name="Tobe S.S."/>
        </authorList>
    </citation>
    <scope>NUCLEOTIDE SEQUENCE</scope>
    <source>
        <strain evidence="1">Stay&amp;Tobe</strain>
    </source>
</reference>
<feature type="non-terminal residue" evidence="1">
    <location>
        <position position="1"/>
    </location>
</feature>
<comment type="caution">
    <text evidence="1">The sequence shown here is derived from an EMBL/GenBank/DDBJ whole genome shotgun (WGS) entry which is preliminary data.</text>
</comment>
<organism evidence="1 2">
    <name type="scientific">Diploptera punctata</name>
    <name type="common">Pacific beetle cockroach</name>
    <dbReference type="NCBI Taxonomy" id="6984"/>
    <lineage>
        <taxon>Eukaryota</taxon>
        <taxon>Metazoa</taxon>
        <taxon>Ecdysozoa</taxon>
        <taxon>Arthropoda</taxon>
        <taxon>Hexapoda</taxon>
        <taxon>Insecta</taxon>
        <taxon>Pterygota</taxon>
        <taxon>Neoptera</taxon>
        <taxon>Polyneoptera</taxon>
        <taxon>Dictyoptera</taxon>
        <taxon>Blattodea</taxon>
        <taxon>Blaberoidea</taxon>
        <taxon>Blaberidae</taxon>
        <taxon>Diplopterinae</taxon>
        <taxon>Diploptera</taxon>
    </lineage>
</organism>
<dbReference type="EMBL" id="JASPKZ010000419">
    <property type="protein sequence ID" value="KAJ9600439.1"/>
    <property type="molecule type" value="Genomic_DNA"/>
</dbReference>
<gene>
    <name evidence="1" type="ORF">L9F63_009209</name>
</gene>
<evidence type="ECO:0000313" key="1">
    <source>
        <dbReference type="EMBL" id="KAJ9600439.1"/>
    </source>
</evidence>
<reference evidence="1" key="2">
    <citation type="submission" date="2023-05" db="EMBL/GenBank/DDBJ databases">
        <authorList>
            <person name="Fouks B."/>
        </authorList>
    </citation>
    <scope>NUCLEOTIDE SEQUENCE</scope>
    <source>
        <strain evidence="1">Stay&amp;Tobe</strain>
        <tissue evidence="1">Testes</tissue>
    </source>
</reference>
<proteinExistence type="predicted"/>
<protein>
    <submittedName>
        <fullName evidence="1">Uncharacterized protein</fullName>
    </submittedName>
</protein>
<name>A0AAD8AJW9_DIPPU</name>
<evidence type="ECO:0000313" key="2">
    <source>
        <dbReference type="Proteomes" id="UP001233999"/>
    </source>
</evidence>